<name>A0A645DH48_9ZZZZ</name>
<dbReference type="AlphaFoldDB" id="A0A645DH48"/>
<dbReference type="Gene3D" id="3.30.360.10">
    <property type="entry name" value="Dihydrodipicolinate Reductase, domain 2"/>
    <property type="match status" value="1"/>
</dbReference>
<proteinExistence type="predicted"/>
<reference evidence="2" key="1">
    <citation type="submission" date="2019-08" db="EMBL/GenBank/DDBJ databases">
        <authorList>
            <person name="Kucharzyk K."/>
            <person name="Murdoch R.W."/>
            <person name="Higgins S."/>
            <person name="Loffler F."/>
        </authorList>
    </citation>
    <scope>NUCLEOTIDE SEQUENCE</scope>
</reference>
<dbReference type="PANTHER" id="PTHR43054:SF1">
    <property type="entry name" value="SCYLLO-INOSITOL 2-DEHYDROGENASE (NADP(+)) IOLU"/>
    <property type="match status" value="1"/>
</dbReference>
<comment type="caution">
    <text evidence="2">The sequence shown here is derived from an EMBL/GenBank/DDBJ whole genome shotgun (WGS) entry which is preliminary data.</text>
</comment>
<dbReference type="PANTHER" id="PTHR43054">
    <property type="match status" value="1"/>
</dbReference>
<accession>A0A645DH48</accession>
<dbReference type="GO" id="GO:0102497">
    <property type="term" value="F:scyllo-inositol dehydrogenase (NADP+) activity"/>
    <property type="evidence" value="ECO:0007669"/>
    <property type="project" value="UniProtKB-EC"/>
</dbReference>
<evidence type="ECO:0000259" key="1">
    <source>
        <dbReference type="Pfam" id="PF22725"/>
    </source>
</evidence>
<evidence type="ECO:0000313" key="2">
    <source>
        <dbReference type="EMBL" id="MPM88794.1"/>
    </source>
</evidence>
<dbReference type="InterPro" id="IPR055170">
    <property type="entry name" value="GFO_IDH_MocA-like_dom"/>
</dbReference>
<keyword evidence="2" id="KW-0560">Oxidoreductase</keyword>
<protein>
    <submittedName>
        <fullName evidence="2">Scyllo-inositol 2-dehydrogenase (NADP(+)) IolU</fullName>
        <ecNumber evidence="2">1.1.1.371</ecNumber>
    </submittedName>
</protein>
<feature type="domain" description="GFO/IDH/MocA-like oxidoreductase" evidence="1">
    <location>
        <begin position="33"/>
        <end position="142"/>
    </location>
</feature>
<organism evidence="2">
    <name type="scientific">bioreactor metagenome</name>
    <dbReference type="NCBI Taxonomy" id="1076179"/>
    <lineage>
        <taxon>unclassified sequences</taxon>
        <taxon>metagenomes</taxon>
        <taxon>ecological metagenomes</taxon>
    </lineage>
</organism>
<dbReference type="Pfam" id="PF22725">
    <property type="entry name" value="GFO_IDH_MocA_C3"/>
    <property type="match status" value="1"/>
</dbReference>
<sequence>MIAYAQEKGLILLEAIRPVHDPFLTALRENLHKVGRIRRATFEFCQYSSRYDRFLAGERPNVFESSLGNASLMDLAVYCLHTCVALFGAPKKLTAGASFLPNGTEAAGTMLLDYGEQQTTISYSKVTSSVHPSIVQGELGTLVFDTLNQPSYLRMLYRDGRTEELFTPVKNNMVHELNTFARIIANAESTAEYDEQSLCVLRLLDEARRQIGIDFGAGEAL</sequence>
<dbReference type="EC" id="1.1.1.371" evidence="2"/>
<dbReference type="SUPFAM" id="SSF55347">
    <property type="entry name" value="Glyceraldehyde-3-phosphate dehydrogenase-like, C-terminal domain"/>
    <property type="match status" value="1"/>
</dbReference>
<gene>
    <name evidence="2" type="primary">iolU_15</name>
    <name evidence="2" type="ORF">SDC9_135898</name>
</gene>
<dbReference type="EMBL" id="VSSQ01036340">
    <property type="protein sequence ID" value="MPM88794.1"/>
    <property type="molecule type" value="Genomic_DNA"/>
</dbReference>